<accession>Q6M947</accession>
<proteinExistence type="predicted"/>
<sequence>MENTLLSTRDLGHSEFTTTWRTLSEEPTTQRPLVGPEQKLMIQALTGAYSSNFSLCICLPDVMKISIKNPAVVLHSTANSLADDIKEGREEYAVLLHAIPTGLRNSLIQGTLVHDYVTDSVKYIEELGDRGTFPGVYAVGIAFRHRYTAERGAFLNYRECTQVISILENYAAAYRLLATSHEGSQLPPEAEQVIKDARELDKTCGYPHEAVEDASAGTTLHYLPTYGSANIHKLEVFIESFKRRAKALQKLDNTGSAYMHQGPLYVGCTAGQMSERMKQHHYEPSMSALPMKNMFLALTMGALLQIGLKPYTVGVPILPVWVGEHLPLAERLVTMLASSLISQDGFNGIQAGSKAGQDCDEAGLYVAEETTYFKNNLDRTLADADQFFTDTEGVDHLRQSLQFVKTGELERKLSTIELLLGEMETSTAMLKQLGARFQIGAELRQAQERHRAIIKQYRFKRTFVKLLRSMTRRLNLDDDTIFVEASNPWQTED</sequence>
<dbReference type="EMBL" id="BX908810">
    <property type="protein sequence ID" value="CAF06112.1"/>
    <property type="molecule type" value="Genomic_DNA"/>
</dbReference>
<dbReference type="OMA" id="CARMERY"/>
<dbReference type="AlphaFoldDB" id="Q6M947"/>
<name>Q6M947_NEUCS</name>
<dbReference type="VEuPathDB" id="FungiDB:NCU05178"/>
<evidence type="ECO:0000313" key="1">
    <source>
        <dbReference type="EMBL" id="CAF06112.1"/>
    </source>
</evidence>
<dbReference type="OrthoDB" id="5220943at2759"/>
<reference evidence="1" key="1">
    <citation type="submission" date="2004-01" db="EMBL/GenBank/DDBJ databases">
        <authorList>
            <person name="German Neurospora genome project"/>
        </authorList>
    </citation>
    <scope>NUCLEOTIDE SEQUENCE</scope>
</reference>
<dbReference type="eggNOG" id="ENOG502T4NE">
    <property type="taxonomic scope" value="Eukaryota"/>
</dbReference>
<protein>
    <submittedName>
        <fullName evidence="1">Uncharacterized protein</fullName>
    </submittedName>
</protein>
<organism evidence="1">
    <name type="scientific">Neurospora crassa</name>
    <dbReference type="NCBI Taxonomy" id="5141"/>
    <lineage>
        <taxon>Eukaryota</taxon>
        <taxon>Fungi</taxon>
        <taxon>Dikarya</taxon>
        <taxon>Ascomycota</taxon>
        <taxon>Pezizomycotina</taxon>
        <taxon>Sordariomycetes</taxon>
        <taxon>Sordariomycetidae</taxon>
        <taxon>Sordariales</taxon>
        <taxon>Sordariaceae</taxon>
        <taxon>Neurospora</taxon>
    </lineage>
</organism>
<dbReference type="HOGENOM" id="CLU_553304_0_0_1"/>
<reference evidence="1" key="2">
    <citation type="submission" date="2004-01" db="EMBL/GenBank/DDBJ databases">
        <authorList>
            <person name="Schulte U."/>
            <person name="Aign V."/>
            <person name="Hoheisel J."/>
            <person name="Brandt P."/>
            <person name="Fartmann B."/>
            <person name="Holland R."/>
            <person name="Nyakatura G."/>
            <person name="Mewes H.W."/>
            <person name="Mannhaupt G."/>
        </authorList>
    </citation>
    <scope>NUCLEOTIDE SEQUENCE</scope>
</reference>
<gene>
    <name evidence="1" type="ORF">G3C5.210</name>
</gene>